<keyword evidence="3" id="KW-0804">Transcription</keyword>
<evidence type="ECO:0000256" key="3">
    <source>
        <dbReference type="ARBA" id="ARBA00023163"/>
    </source>
</evidence>
<comment type="caution">
    <text evidence="5">The sequence shown here is derived from an EMBL/GenBank/DDBJ whole genome shotgun (WGS) entry which is preliminary data.</text>
</comment>
<keyword evidence="2" id="KW-0238">DNA-binding</keyword>
<dbReference type="SMART" id="SM00895">
    <property type="entry name" value="FCD"/>
    <property type="match status" value="1"/>
</dbReference>
<evidence type="ECO:0000256" key="2">
    <source>
        <dbReference type="ARBA" id="ARBA00023125"/>
    </source>
</evidence>
<reference evidence="5 6" key="1">
    <citation type="submission" date="2015-11" db="EMBL/GenBank/DDBJ databases">
        <title>Draft genome sequences of new species of the genus Lactobacillus isolated from orchardgrass silage.</title>
        <authorList>
            <person name="Tohno M."/>
            <person name="Tanizawa Y."/>
            <person name="Arita M."/>
        </authorList>
    </citation>
    <scope>NUCLEOTIDE SEQUENCE [LARGE SCALE GENOMIC DNA]</scope>
    <source>
        <strain evidence="5 6">IWT30</strain>
    </source>
</reference>
<dbReference type="Gene3D" id="1.20.120.530">
    <property type="entry name" value="GntR ligand-binding domain-like"/>
    <property type="match status" value="1"/>
</dbReference>
<sequence>MANLQDYAYNTILTEILALKLTPGERIQEQSIMDHLNISRTPVREAILRLKMNNLMRTVPQSGTYVTKISLTSALNARFVRQNVEKSIVFEACDIMSAENILDCETIIDKQKLAAKNHDVDVFFNLDNDFHKSFYSISHRGEIWEWIHAISLQLNRYRYLRLKNTQLPWKLLITQHSDILAAVKNHNGPQAEKLAFDHLRLMLDEKSTLVTQFPDYFED</sequence>
<protein>
    <submittedName>
        <fullName evidence="5">GntR family transcriptional regulator</fullName>
    </submittedName>
</protein>
<proteinExistence type="predicted"/>
<dbReference type="Pfam" id="PF07729">
    <property type="entry name" value="FCD"/>
    <property type="match status" value="1"/>
</dbReference>
<dbReference type="InterPro" id="IPR008920">
    <property type="entry name" value="TF_FadR/GntR_C"/>
</dbReference>
<dbReference type="SUPFAM" id="SSF46785">
    <property type="entry name" value="Winged helix' DNA-binding domain"/>
    <property type="match status" value="1"/>
</dbReference>
<evidence type="ECO:0000256" key="1">
    <source>
        <dbReference type="ARBA" id="ARBA00023015"/>
    </source>
</evidence>
<keyword evidence="1" id="KW-0805">Transcription regulation</keyword>
<dbReference type="InterPro" id="IPR036390">
    <property type="entry name" value="WH_DNA-bd_sf"/>
</dbReference>
<dbReference type="SMART" id="SM00345">
    <property type="entry name" value="HTH_GNTR"/>
    <property type="match status" value="1"/>
</dbReference>
<dbReference type="Pfam" id="PF00392">
    <property type="entry name" value="GntR"/>
    <property type="match status" value="1"/>
</dbReference>
<organism evidence="5 6">
    <name type="scientific">Secundilactobacillus mixtipabuli</name>
    <dbReference type="NCBI Taxonomy" id="1435342"/>
    <lineage>
        <taxon>Bacteria</taxon>
        <taxon>Bacillati</taxon>
        <taxon>Bacillota</taxon>
        <taxon>Bacilli</taxon>
        <taxon>Lactobacillales</taxon>
        <taxon>Lactobacillaceae</taxon>
        <taxon>Secundilactobacillus</taxon>
    </lineage>
</organism>
<evidence type="ECO:0000259" key="4">
    <source>
        <dbReference type="PROSITE" id="PS50949"/>
    </source>
</evidence>
<dbReference type="Gene3D" id="1.10.10.10">
    <property type="entry name" value="Winged helix-like DNA-binding domain superfamily/Winged helix DNA-binding domain"/>
    <property type="match status" value="1"/>
</dbReference>
<dbReference type="GO" id="GO:0003677">
    <property type="term" value="F:DNA binding"/>
    <property type="evidence" value="ECO:0007669"/>
    <property type="project" value="UniProtKB-KW"/>
</dbReference>
<keyword evidence="6" id="KW-1185">Reference proteome</keyword>
<dbReference type="InterPro" id="IPR000524">
    <property type="entry name" value="Tscrpt_reg_HTH_GntR"/>
</dbReference>
<name>A0A1Z5IET8_9LACO</name>
<dbReference type="InterPro" id="IPR011711">
    <property type="entry name" value="GntR_C"/>
</dbReference>
<dbReference type="AlphaFoldDB" id="A0A1Z5IET8"/>
<feature type="domain" description="HTH gntR-type" evidence="4">
    <location>
        <begin position="2"/>
        <end position="69"/>
    </location>
</feature>
<dbReference type="RefSeq" id="WP_089110031.1">
    <property type="nucleotide sequence ID" value="NZ_BCMF01000014.1"/>
</dbReference>
<evidence type="ECO:0000313" key="5">
    <source>
        <dbReference type="EMBL" id="GAX00270.1"/>
    </source>
</evidence>
<dbReference type="Proteomes" id="UP000198374">
    <property type="component" value="Unassembled WGS sequence"/>
</dbReference>
<accession>A0A1Z5IET8</accession>
<dbReference type="SUPFAM" id="SSF48008">
    <property type="entry name" value="GntR ligand-binding domain-like"/>
    <property type="match status" value="1"/>
</dbReference>
<dbReference type="PANTHER" id="PTHR43537:SF6">
    <property type="entry name" value="HTH-TYPE TRANSCRIPTIONAL REPRESSOR RSPR"/>
    <property type="match status" value="1"/>
</dbReference>
<gene>
    <name evidence="5" type="primary">gntR_5</name>
    <name evidence="5" type="ORF">IWT30_02252</name>
</gene>
<dbReference type="PROSITE" id="PS50949">
    <property type="entry name" value="HTH_GNTR"/>
    <property type="match status" value="1"/>
</dbReference>
<dbReference type="OrthoDB" id="574518at2"/>
<dbReference type="CDD" id="cd07377">
    <property type="entry name" value="WHTH_GntR"/>
    <property type="match status" value="1"/>
</dbReference>
<dbReference type="EMBL" id="BCMF01000014">
    <property type="protein sequence ID" value="GAX00270.1"/>
    <property type="molecule type" value="Genomic_DNA"/>
</dbReference>
<dbReference type="PANTHER" id="PTHR43537">
    <property type="entry name" value="TRANSCRIPTIONAL REGULATOR, GNTR FAMILY"/>
    <property type="match status" value="1"/>
</dbReference>
<evidence type="ECO:0000313" key="6">
    <source>
        <dbReference type="Proteomes" id="UP000198374"/>
    </source>
</evidence>
<dbReference type="GO" id="GO:0003700">
    <property type="term" value="F:DNA-binding transcription factor activity"/>
    <property type="evidence" value="ECO:0007669"/>
    <property type="project" value="InterPro"/>
</dbReference>
<dbReference type="InterPro" id="IPR036388">
    <property type="entry name" value="WH-like_DNA-bd_sf"/>
</dbReference>